<dbReference type="AlphaFoldDB" id="F2UQP6"/>
<evidence type="ECO:0000313" key="1">
    <source>
        <dbReference type="EMBL" id="EGD79951.1"/>
    </source>
</evidence>
<proteinExistence type="predicted"/>
<evidence type="ECO:0000313" key="2">
    <source>
        <dbReference type="Proteomes" id="UP000007799"/>
    </source>
</evidence>
<accession>F2UQP6</accession>
<dbReference type="InParanoid" id="F2UQP6"/>
<dbReference type="RefSeq" id="XP_004988572.1">
    <property type="nucleotide sequence ID" value="XM_004988515.1"/>
</dbReference>
<dbReference type="KEGG" id="sre:PTSG_10233"/>
<dbReference type="EMBL" id="GL832989">
    <property type="protein sequence ID" value="EGD79951.1"/>
    <property type="molecule type" value="Genomic_DNA"/>
</dbReference>
<sequence length="127" mass="13606">MSQLITALGFTNGGDRILAATNSNHIATGSVSAILDGLDKADNTSDDDKKATLTMHECAAGYGRVFAIDAMPGNDDKALLCHRRKLAVVQFGDSTCDTYKVRHSSVIHGIPTLRLGRDMARVKMTTL</sequence>
<gene>
    <name evidence="1" type="ORF">PTSG_10233</name>
</gene>
<keyword evidence="2" id="KW-1185">Reference proteome</keyword>
<dbReference type="GeneID" id="16069102"/>
<organism evidence="2">
    <name type="scientific">Salpingoeca rosetta (strain ATCC 50818 / BSB-021)</name>
    <dbReference type="NCBI Taxonomy" id="946362"/>
    <lineage>
        <taxon>Eukaryota</taxon>
        <taxon>Choanoflagellata</taxon>
        <taxon>Craspedida</taxon>
        <taxon>Salpingoecidae</taxon>
        <taxon>Salpingoeca</taxon>
    </lineage>
</organism>
<dbReference type="Proteomes" id="UP000007799">
    <property type="component" value="Unassembled WGS sequence"/>
</dbReference>
<reference evidence="1" key="1">
    <citation type="submission" date="2009-08" db="EMBL/GenBank/DDBJ databases">
        <title>Annotation of Salpingoeca rosetta.</title>
        <authorList>
            <consortium name="The Broad Institute Genome Sequencing Platform"/>
            <person name="Russ C."/>
            <person name="Cuomo C."/>
            <person name="Burger G."/>
            <person name="Gray M.W."/>
            <person name="Holland P.W.H."/>
            <person name="King N."/>
            <person name="Lang F.B.F."/>
            <person name="Roger A.J."/>
            <person name="Ruiz-Trillo I."/>
            <person name="Young S.K."/>
            <person name="Zeng Q."/>
            <person name="Gargeya S."/>
            <person name="Alvarado L."/>
            <person name="Berlin A."/>
            <person name="Chapman S.B."/>
            <person name="Chen Z."/>
            <person name="Freedman E."/>
            <person name="Gellesch M."/>
            <person name="Goldberg J."/>
            <person name="Griggs A."/>
            <person name="Gujja S."/>
            <person name="Heilman E."/>
            <person name="Heiman D."/>
            <person name="Howarth C."/>
            <person name="Mehta T."/>
            <person name="Neiman D."/>
            <person name="Pearson M."/>
            <person name="Roberts A."/>
            <person name="Saif S."/>
            <person name="Shea T."/>
            <person name="Shenoy N."/>
            <person name="Sisk P."/>
            <person name="Stolte C."/>
            <person name="Sykes S."/>
            <person name="White J."/>
            <person name="Yandava C."/>
            <person name="Haas B."/>
            <person name="Nusbaum C."/>
            <person name="Birren B."/>
        </authorList>
    </citation>
    <scope>NUCLEOTIDE SEQUENCE [LARGE SCALE GENOMIC DNA]</scope>
    <source>
        <strain evidence="1">ATCC 50818</strain>
    </source>
</reference>
<protein>
    <submittedName>
        <fullName evidence="1">Uncharacterized protein</fullName>
    </submittedName>
</protein>
<name>F2UQP6_SALR5</name>